<dbReference type="InterPro" id="IPR036028">
    <property type="entry name" value="SH3-like_dom_sf"/>
</dbReference>
<feature type="compositionally biased region" description="Low complexity" evidence="1">
    <location>
        <begin position="1566"/>
        <end position="1591"/>
    </location>
</feature>
<feature type="compositionally biased region" description="Basic and acidic residues" evidence="1">
    <location>
        <begin position="975"/>
        <end position="988"/>
    </location>
</feature>
<dbReference type="Proteomes" id="UP001465976">
    <property type="component" value="Unassembled WGS sequence"/>
</dbReference>
<dbReference type="SUPFAM" id="SSF50044">
    <property type="entry name" value="SH3-domain"/>
    <property type="match status" value="1"/>
</dbReference>
<evidence type="ECO:0000313" key="4">
    <source>
        <dbReference type="Proteomes" id="UP001465976"/>
    </source>
</evidence>
<name>A0ABR3G1C0_9AGAR</name>
<feature type="compositionally biased region" description="Polar residues" evidence="1">
    <location>
        <begin position="417"/>
        <end position="442"/>
    </location>
</feature>
<feature type="region of interest" description="Disordered" evidence="1">
    <location>
        <begin position="1196"/>
        <end position="1232"/>
    </location>
</feature>
<feature type="compositionally biased region" description="Pro residues" evidence="1">
    <location>
        <begin position="104"/>
        <end position="113"/>
    </location>
</feature>
<keyword evidence="4" id="KW-1185">Reference proteome</keyword>
<feature type="region of interest" description="Disordered" evidence="1">
    <location>
        <begin position="975"/>
        <end position="1001"/>
    </location>
</feature>
<feature type="compositionally biased region" description="Basic and acidic residues" evidence="1">
    <location>
        <begin position="688"/>
        <end position="705"/>
    </location>
</feature>
<dbReference type="EMBL" id="JBAHYK010000011">
    <property type="protein sequence ID" value="KAL0581386.1"/>
    <property type="molecule type" value="Genomic_DNA"/>
</dbReference>
<feature type="compositionally biased region" description="Low complexity" evidence="1">
    <location>
        <begin position="94"/>
        <end position="103"/>
    </location>
</feature>
<accession>A0ABR3G1C0</accession>
<feature type="compositionally biased region" description="Pro residues" evidence="1">
    <location>
        <begin position="1256"/>
        <end position="1267"/>
    </location>
</feature>
<sequence length="2086" mass="220754">MDAVELSRWTRFAAKGGIGKCSAIQDCVAEGEQDLMFLKDDEITVLMQIPDIDGVYLGYCEGVVGRFNRSDVHFHSKLKKPVMTKRSSVVQAKSPTPSLISPATPSPAIPPSPSRSSYTPLLPKSPSPISSSSSSPPPVLLYPISSKRTSSARSSSGPLTRNTYTTDEEPLEKGPSAKSGASIPVLPSQSVQQVSRKLSDPSYPGNQPRSSSVSSGSLSSPPVHISTPSPSHVPSSSSSALSSSSMFGAEVTPEVSPPPLARSTSKPRSLLNRMNSIDSTMNASDVPDEWVKQEVGALLAEKVKEEEASEGAQGSHSRNFTSGNVRASQASSRLGYGSSDDEAINVGNDEARLSTASYATDDGQVGIGLSLMGALAASDSDSDEEVDLLGRSKATVRAGISFDSDDDDEDRTVEGGVQSSPQRTENAHTPAQSLQAQTSRASDTGPEPAPVKVPPRSDSLRFNKINTSVPIKKPDTTSPSAQSLSSFSDPHSSPHPFDGYPSEGEEWEGASDIYDNYRYSRYSRYSRFSVANSQRFSGVSVNSTKGHRQIPSTSTMPPWQGGVVGSPTSSSFSPGATKSPESPSVNSSTDVGLLEALKKEELERYDSPVDPGVPSTSTPTSFADVPTPPAAGPARLGIGMFGGLGGGIMISTSTTTVVEEVSEPSIQDANPSPIHLRSLSVASTVESDYSHDSEANRSADIRQRQSFELSSPARGYVTADGEESPFPSTPAMRNYLDSPTSASSNEPAFRPSHLSMLEAHAASFLRPENATLWQTTGKLNINKSPSPARESFDIGPAETSRAANNAGAGDEESITVVGPDNQVESTTSDALPSSNEPPPASSEQQRTPPRAREPKGRPTPLTLLSTTSVELTGSSPLLHTRWGSPVSSTGMSSGSAYDESASANSLRFSESGSVGMMSPTRESNDRPPLTPGGMASVLRERLETEKPKGSYTSAIAFSKDRHSGMPLVVEDDEELPSHARNHDSKDFEADTTLDTEGGEKDMSLVSDTTYTRRILDGLREDSFEGTSNTTTGLSALGKLVTSADDTAKESRSHTPSPTTLIVQASSPTTPSSVYHEPASPSVSSHSAGPPSPSPSAFPIPPTHQGDLVPSNTTVLPSNPAHLRPQAVGDGERKSLFLPHPNAPKPPSTGPGLGPMGPLYQGGNSPQQQQTFNTTPYRIDPKKIAIHALRLALSAPPPPASLLPPPSSAPIRGKNGKPAPTPPPPPRPRGPTIYARVDVDLSSASGPVPITFGIEPMGPPPLPGPPPLHDSHNRTVTSSPQIVAPAPRVVPSPLRMGSPAQPEILRQTSAMKDIGLSAPLSPIAPPSPLKDVPFFDQNGRFSPQVNRSNDSSPQNPSLAARKGGEGMLGRSATASAALPSATPASLIPGRGPAVGNSELFVPPRAPVRSSSEGETAPPPNLHTAAPEVTIHAPIPRANFTPQVGGLGMRPRSRSFSAFNSPPVGNMSSRIRDDLTFGRPRAQSNTGSEAKTPPTLTKSTSTPKLHVPSPLSIQTNNTSGPAGGIKPPHSPLASSPTMASPVPPSPTKPTSPVSPTKLNGSRLRKVTSVASLQSQSSSYSTAAESSPPSSPIIARRMSSKHSFQSMDGAAVATIAGSSLDMPPVPTGVGTPVGGASDSDTTSLVSGRSQVVSPQPFDQRNSLRSKLSLPNMRRSSGRGSLRQDSIGSMSRTVLESGETVQVQDMDFELVKPNVPFQSINGRSSEDSSVLRPGSVDQLRAESPAMSIASAGSRMATGLSTDSAAMRARANTKTSETEATMESHRQRELKWVQIMSSVPPPQARKNKKVRKLIGEGVPSSVRYLVWSHLTDCKAKNVPGVYASFGKRARVAAFREIEADVQRCFTEHAHLQTTQGPVTALLQAYLTMVPDVPYTAGLTLIAGHLLLLAPEEDAFWIFVSMMDPVLRPYFSPASTQMEVDAALFSRALEVNDPQTAKKLLMDMSINPAHICSPWFSTLFVGSLPAEYTNRVWDFFLFEGVPFLIRVGLAIVYCCRRALLDATSEEMVLRYLRHLSPNWLPPSADAFITLALSFKVKDDDIRKQRIKMEAQVKRQAQQAPRAAGGAISLPRS</sequence>
<feature type="compositionally biased region" description="Low complexity" evidence="1">
    <location>
        <begin position="210"/>
        <end position="245"/>
    </location>
</feature>
<feature type="compositionally biased region" description="Pro residues" evidence="1">
    <location>
        <begin position="1089"/>
        <end position="1101"/>
    </location>
</feature>
<dbReference type="Gene3D" id="1.10.8.270">
    <property type="entry name" value="putative rabgap domain of human tbc1 domain family member 14 like domains"/>
    <property type="match status" value="1"/>
</dbReference>
<feature type="compositionally biased region" description="Low complexity" evidence="1">
    <location>
        <begin position="1489"/>
        <end position="1503"/>
    </location>
</feature>
<protein>
    <recommendedName>
        <fullName evidence="2">Rab-GAP TBC domain-containing protein</fullName>
    </recommendedName>
</protein>
<reference evidence="3 4" key="1">
    <citation type="submission" date="2024-02" db="EMBL/GenBank/DDBJ databases">
        <title>A draft genome for the cacao thread blight pathogen Marasmius crinis-equi.</title>
        <authorList>
            <person name="Cohen S.P."/>
            <person name="Baruah I.K."/>
            <person name="Amoako-Attah I."/>
            <person name="Bukari Y."/>
            <person name="Meinhardt L.W."/>
            <person name="Bailey B.A."/>
        </authorList>
    </citation>
    <scope>NUCLEOTIDE SEQUENCE [LARGE SCALE GENOMIC DNA]</scope>
    <source>
        <strain evidence="3 4">GH-76</strain>
    </source>
</reference>
<feature type="compositionally biased region" description="Polar residues" evidence="1">
    <location>
        <begin position="1635"/>
        <end position="1662"/>
    </location>
</feature>
<comment type="caution">
    <text evidence="3">The sequence shown here is derived from an EMBL/GenBank/DDBJ whole genome shotgun (WGS) entry which is preliminary data.</text>
</comment>
<feature type="region of interest" description="Disordered" evidence="1">
    <location>
        <begin position="301"/>
        <end position="341"/>
    </location>
</feature>
<feature type="compositionally biased region" description="Low complexity" evidence="1">
    <location>
        <begin position="1077"/>
        <end position="1088"/>
    </location>
</feature>
<feature type="region of interest" description="Disordered" evidence="1">
    <location>
        <begin position="85"/>
        <end position="289"/>
    </location>
</feature>
<feature type="compositionally biased region" description="Polar residues" evidence="1">
    <location>
        <begin position="901"/>
        <end position="912"/>
    </location>
</feature>
<feature type="compositionally biased region" description="Polar residues" evidence="1">
    <location>
        <begin position="262"/>
        <end position="283"/>
    </location>
</feature>
<feature type="compositionally biased region" description="Polar residues" evidence="1">
    <location>
        <begin position="533"/>
        <end position="557"/>
    </location>
</feature>
<dbReference type="Pfam" id="PF00566">
    <property type="entry name" value="RabGAP-TBC"/>
    <property type="match status" value="1"/>
</dbReference>
<dbReference type="InterPro" id="IPR035969">
    <property type="entry name" value="Rab-GAP_TBC_sf"/>
</dbReference>
<feature type="region of interest" description="Disordered" evidence="1">
    <location>
        <begin position="533"/>
        <end position="630"/>
    </location>
</feature>
<gene>
    <name evidence="3" type="ORF">V5O48_000650</name>
</gene>
<feature type="compositionally biased region" description="Polar residues" evidence="1">
    <location>
        <begin position="566"/>
        <end position="590"/>
    </location>
</feature>
<feature type="compositionally biased region" description="Low complexity" evidence="1">
    <location>
        <begin position="114"/>
        <end position="134"/>
    </location>
</feature>
<feature type="compositionally biased region" description="Low complexity" evidence="1">
    <location>
        <begin position="485"/>
        <end position="498"/>
    </location>
</feature>
<feature type="compositionally biased region" description="Polar residues" evidence="1">
    <location>
        <begin position="1338"/>
        <end position="1356"/>
    </location>
</feature>
<dbReference type="Gene3D" id="1.10.472.80">
    <property type="entry name" value="Ypt/Rab-GAP domain of gyp1p, domain 3"/>
    <property type="match status" value="1"/>
</dbReference>
<evidence type="ECO:0000313" key="3">
    <source>
        <dbReference type="EMBL" id="KAL0581386.1"/>
    </source>
</evidence>
<feature type="region of interest" description="Disordered" evidence="1">
    <location>
        <begin position="1044"/>
        <end position="1168"/>
    </location>
</feature>
<dbReference type="InterPro" id="IPR050302">
    <property type="entry name" value="Rab_GAP_TBC_domain"/>
</dbReference>
<evidence type="ECO:0000259" key="2">
    <source>
        <dbReference type="PROSITE" id="PS50086"/>
    </source>
</evidence>
<feature type="compositionally biased region" description="Low complexity" evidence="1">
    <location>
        <begin position="141"/>
        <end position="156"/>
    </location>
</feature>
<feature type="region of interest" description="Disordered" evidence="1">
    <location>
        <begin position="685"/>
        <end position="749"/>
    </location>
</feature>
<feature type="compositionally biased region" description="Low complexity" evidence="1">
    <location>
        <begin position="861"/>
        <end position="875"/>
    </location>
</feature>
<feature type="compositionally biased region" description="Pro residues" evidence="1">
    <location>
        <begin position="1196"/>
        <end position="1207"/>
    </location>
</feature>
<feature type="compositionally biased region" description="Polar residues" evidence="1">
    <location>
        <begin position="822"/>
        <end position="831"/>
    </location>
</feature>
<feature type="compositionally biased region" description="Polar residues" evidence="1">
    <location>
        <begin position="187"/>
        <end position="196"/>
    </location>
</feature>
<feature type="compositionally biased region" description="Polar residues" evidence="1">
    <location>
        <begin position="314"/>
        <end position="332"/>
    </location>
</feature>
<feature type="compositionally biased region" description="Low complexity" evidence="1">
    <location>
        <begin position="883"/>
        <end position="895"/>
    </location>
</feature>
<dbReference type="InterPro" id="IPR000195">
    <property type="entry name" value="Rab-GAP-TBC_dom"/>
</dbReference>
<feature type="compositionally biased region" description="Polar residues" evidence="1">
    <location>
        <begin position="1509"/>
        <end position="1518"/>
    </location>
</feature>
<dbReference type="PANTHER" id="PTHR47219:SF9">
    <property type="entry name" value="GTPASE ACTIVATING PROTEIN AND CENTROSOME-ASSOCIATED, ISOFORM B"/>
    <property type="match status" value="1"/>
</dbReference>
<dbReference type="PANTHER" id="PTHR47219">
    <property type="entry name" value="RAB GTPASE-ACTIVATING PROTEIN 1-LIKE"/>
    <property type="match status" value="1"/>
</dbReference>
<feature type="region of interest" description="Disordered" evidence="1">
    <location>
        <begin position="1245"/>
        <end position="1298"/>
    </location>
</feature>
<feature type="compositionally biased region" description="Basic and acidic residues" evidence="1">
    <location>
        <begin position="596"/>
        <end position="607"/>
    </location>
</feature>
<dbReference type="SUPFAM" id="SSF47923">
    <property type="entry name" value="Ypt/Rab-GAP domain of gyp1p"/>
    <property type="match status" value="2"/>
</dbReference>
<feature type="region of interest" description="Disordered" evidence="1">
    <location>
        <begin position="778"/>
        <end position="934"/>
    </location>
</feature>
<feature type="domain" description="Rab-GAP TBC" evidence="2">
    <location>
        <begin position="1812"/>
        <end position="1994"/>
    </location>
</feature>
<feature type="compositionally biased region" description="Polar residues" evidence="1">
    <location>
        <begin position="1670"/>
        <end position="1687"/>
    </location>
</feature>
<feature type="region of interest" description="Disordered" evidence="1">
    <location>
        <begin position="376"/>
        <end position="507"/>
    </location>
</feature>
<feature type="region of interest" description="Disordered" evidence="1">
    <location>
        <begin position="1315"/>
        <end position="1591"/>
    </location>
</feature>
<evidence type="ECO:0000256" key="1">
    <source>
        <dbReference type="SAM" id="MobiDB-lite"/>
    </source>
</evidence>
<dbReference type="PROSITE" id="PS50086">
    <property type="entry name" value="TBC_RABGAP"/>
    <property type="match status" value="1"/>
</dbReference>
<feature type="region of interest" description="Disordered" evidence="1">
    <location>
        <begin position="1633"/>
        <end position="1687"/>
    </location>
</feature>
<organism evidence="3 4">
    <name type="scientific">Marasmius crinis-equi</name>
    <dbReference type="NCBI Taxonomy" id="585013"/>
    <lineage>
        <taxon>Eukaryota</taxon>
        <taxon>Fungi</taxon>
        <taxon>Dikarya</taxon>
        <taxon>Basidiomycota</taxon>
        <taxon>Agaricomycotina</taxon>
        <taxon>Agaricomycetes</taxon>
        <taxon>Agaricomycetidae</taxon>
        <taxon>Agaricales</taxon>
        <taxon>Marasmiineae</taxon>
        <taxon>Marasmiaceae</taxon>
        <taxon>Marasmius</taxon>
    </lineage>
</organism>
<feature type="compositionally biased region" description="Polar residues" evidence="1">
    <location>
        <begin position="737"/>
        <end position="746"/>
    </location>
</feature>
<feature type="compositionally biased region" description="Polar residues" evidence="1">
    <location>
        <begin position="1053"/>
        <end position="1072"/>
    </location>
</feature>
<feature type="compositionally biased region" description="Low complexity" evidence="1">
    <location>
        <begin position="1370"/>
        <end position="1385"/>
    </location>
</feature>
<feature type="compositionally biased region" description="Pro residues" evidence="1">
    <location>
        <begin position="1218"/>
        <end position="1228"/>
    </location>
</feature>
<proteinExistence type="predicted"/>
<dbReference type="SMART" id="SM00164">
    <property type="entry name" value="TBC"/>
    <property type="match status" value="1"/>
</dbReference>